<dbReference type="PANTHER" id="PTHR33920">
    <property type="entry name" value="THIONIN-2.1-RELATED"/>
    <property type="match status" value="1"/>
</dbReference>
<comment type="function">
    <text evidence="1">Thionins are small plant proteins which are toxic to animal cells. They seem to exert their toxic effect at the level of the cell membrane. Their precise function is not known.</text>
</comment>
<dbReference type="AlphaFoldDB" id="I1Q2L2"/>
<dbReference type="GO" id="GO:0005576">
    <property type="term" value="C:extracellular region"/>
    <property type="evidence" value="ECO:0007669"/>
    <property type="project" value="UniProtKB-SubCell"/>
</dbReference>
<dbReference type="InterPro" id="IPR001010">
    <property type="entry name" value="Thionin"/>
</dbReference>
<evidence type="ECO:0000256" key="5">
    <source>
        <dbReference type="ARBA" id="ARBA00023157"/>
    </source>
</evidence>
<dbReference type="HOGENOM" id="CLU_2626000_0_0_1"/>
<proteinExistence type="predicted"/>
<dbReference type="Proteomes" id="UP000007306">
    <property type="component" value="Chromosome 6"/>
</dbReference>
<keyword evidence="7" id="KW-1185">Reference proteome</keyword>
<dbReference type="GO" id="GO:0006952">
    <property type="term" value="P:defense response"/>
    <property type="evidence" value="ECO:0007669"/>
    <property type="project" value="UniProtKB-KW"/>
</dbReference>
<keyword evidence="4" id="KW-0611">Plant defense</keyword>
<evidence type="ECO:0000313" key="6">
    <source>
        <dbReference type="EnsemblPlants" id="ORGLA06G0137500.1"/>
    </source>
</evidence>
<dbReference type="EnsemblPlants" id="ORGLA06G0137500.1">
    <property type="protein sequence ID" value="ORGLA06G0137500.1"/>
    <property type="gene ID" value="ORGLA06G0137500"/>
</dbReference>
<evidence type="ECO:0000256" key="2">
    <source>
        <dbReference type="ARBA" id="ARBA00004613"/>
    </source>
</evidence>
<dbReference type="OMA" id="NTFAVNE"/>
<accession>I1Q2L2</accession>
<reference evidence="6" key="1">
    <citation type="submission" date="2015-06" db="UniProtKB">
        <authorList>
            <consortium name="EnsemblPlants"/>
        </authorList>
    </citation>
    <scope>IDENTIFICATION</scope>
</reference>
<evidence type="ECO:0000256" key="1">
    <source>
        <dbReference type="ARBA" id="ARBA00002847"/>
    </source>
</evidence>
<name>I1Q2L2_ORYGL</name>
<organism evidence="6 7">
    <name type="scientific">Oryza glaberrima</name>
    <name type="common">African rice</name>
    <dbReference type="NCBI Taxonomy" id="4538"/>
    <lineage>
        <taxon>Eukaryota</taxon>
        <taxon>Viridiplantae</taxon>
        <taxon>Streptophyta</taxon>
        <taxon>Embryophyta</taxon>
        <taxon>Tracheophyta</taxon>
        <taxon>Spermatophyta</taxon>
        <taxon>Magnoliopsida</taxon>
        <taxon>Liliopsida</taxon>
        <taxon>Poales</taxon>
        <taxon>Poaceae</taxon>
        <taxon>BOP clade</taxon>
        <taxon>Oryzoideae</taxon>
        <taxon>Oryzeae</taxon>
        <taxon>Oryzinae</taxon>
        <taxon>Oryza</taxon>
    </lineage>
</organism>
<evidence type="ECO:0000313" key="7">
    <source>
        <dbReference type="Proteomes" id="UP000007306"/>
    </source>
</evidence>
<evidence type="ECO:0000256" key="3">
    <source>
        <dbReference type="ARBA" id="ARBA00022525"/>
    </source>
</evidence>
<protein>
    <recommendedName>
        <fullName evidence="8">Acidic protein</fullName>
    </recommendedName>
</protein>
<keyword evidence="5" id="KW-1015">Disulfide bond</keyword>
<sequence length="78" mass="8388">MVYGRGSVWQTIGRKGVRDAPTEESDVLDFCKLGCTSSVCSTINTFAVNEEGNGAVDSCNNARYRFCSKEAEVVTVAS</sequence>
<reference evidence="6 7" key="2">
    <citation type="submission" date="2018-04" db="EMBL/GenBank/DDBJ databases">
        <title>OglaRS2 (Oryza glaberrima Reference Sequence Version 2).</title>
        <authorList>
            <person name="Zhang J."/>
            <person name="Kudrna D."/>
            <person name="Lee S."/>
            <person name="Talag J."/>
            <person name="Rajasekar S."/>
            <person name="Wing R.A."/>
        </authorList>
    </citation>
    <scope>NUCLEOTIDE SEQUENCE [LARGE SCALE GENOMIC DNA]</scope>
    <source>
        <strain evidence="6 7">cv. IRGC 96717</strain>
    </source>
</reference>
<comment type="subcellular location">
    <subcellularLocation>
        <location evidence="2">Secreted</location>
    </subcellularLocation>
</comment>
<dbReference type="PANTHER" id="PTHR33920:SF2">
    <property type="entry name" value="THIONIN-2.1-RELATED"/>
    <property type="match status" value="1"/>
</dbReference>
<evidence type="ECO:0000256" key="4">
    <source>
        <dbReference type="ARBA" id="ARBA00022821"/>
    </source>
</evidence>
<keyword evidence="3" id="KW-0964">Secreted</keyword>
<evidence type="ECO:0008006" key="8">
    <source>
        <dbReference type="Google" id="ProtNLM"/>
    </source>
</evidence>
<dbReference type="Gramene" id="ORGLA06G0137500.1">
    <property type="protein sequence ID" value="ORGLA06G0137500.1"/>
    <property type="gene ID" value="ORGLA06G0137500"/>
</dbReference>